<gene>
    <name evidence="7" type="ORF">ACFSJU_06205</name>
</gene>
<dbReference type="PANTHER" id="PTHR43133:SF46">
    <property type="entry name" value="RNA POLYMERASE SIGMA-70 FACTOR ECF SUBFAMILY"/>
    <property type="match status" value="1"/>
</dbReference>
<keyword evidence="8" id="KW-1185">Reference proteome</keyword>
<keyword evidence="3" id="KW-0731">Sigma factor</keyword>
<dbReference type="Gene3D" id="1.10.10.10">
    <property type="entry name" value="Winged helix-like DNA-binding domain superfamily/Winged helix DNA-binding domain"/>
    <property type="match status" value="1"/>
</dbReference>
<dbReference type="InterPro" id="IPR007627">
    <property type="entry name" value="RNA_pol_sigma70_r2"/>
</dbReference>
<dbReference type="InterPro" id="IPR013324">
    <property type="entry name" value="RNA_pol_sigma_r3/r4-like"/>
</dbReference>
<comment type="caution">
    <text evidence="7">The sequence shown here is derived from an EMBL/GenBank/DDBJ whole genome shotgun (WGS) entry which is preliminary data.</text>
</comment>
<dbReference type="Pfam" id="PF04542">
    <property type="entry name" value="Sigma70_r2"/>
    <property type="match status" value="1"/>
</dbReference>
<dbReference type="InterPro" id="IPR014284">
    <property type="entry name" value="RNA_pol_sigma-70_dom"/>
</dbReference>
<feature type="domain" description="RNA polymerase sigma-70 region 2" evidence="5">
    <location>
        <begin position="24"/>
        <end position="90"/>
    </location>
</feature>
<proteinExistence type="inferred from homology"/>
<dbReference type="RefSeq" id="WP_255898180.1">
    <property type="nucleotide sequence ID" value="NZ_JAFMZO010000001.1"/>
</dbReference>
<evidence type="ECO:0000313" key="7">
    <source>
        <dbReference type="EMBL" id="MFD2161978.1"/>
    </source>
</evidence>
<dbReference type="SUPFAM" id="SSF88946">
    <property type="entry name" value="Sigma2 domain of RNA polymerase sigma factors"/>
    <property type="match status" value="1"/>
</dbReference>
<dbReference type="Pfam" id="PF08281">
    <property type="entry name" value="Sigma70_r4_2"/>
    <property type="match status" value="1"/>
</dbReference>
<dbReference type="NCBIfam" id="TIGR02937">
    <property type="entry name" value="sigma70-ECF"/>
    <property type="match status" value="1"/>
</dbReference>
<evidence type="ECO:0000256" key="4">
    <source>
        <dbReference type="ARBA" id="ARBA00023163"/>
    </source>
</evidence>
<protein>
    <submittedName>
        <fullName evidence="7">RNA polymerase sigma factor</fullName>
    </submittedName>
</protein>
<dbReference type="Proteomes" id="UP001597387">
    <property type="component" value="Unassembled WGS sequence"/>
</dbReference>
<comment type="similarity">
    <text evidence="1">Belongs to the sigma-70 factor family. ECF subfamily.</text>
</comment>
<feature type="domain" description="RNA polymerase sigma factor 70 region 4 type 2" evidence="6">
    <location>
        <begin position="118"/>
        <end position="166"/>
    </location>
</feature>
<evidence type="ECO:0000259" key="6">
    <source>
        <dbReference type="Pfam" id="PF08281"/>
    </source>
</evidence>
<evidence type="ECO:0000259" key="5">
    <source>
        <dbReference type="Pfam" id="PF04542"/>
    </source>
</evidence>
<accession>A0ABW4ZJ37</accession>
<dbReference type="PANTHER" id="PTHR43133">
    <property type="entry name" value="RNA POLYMERASE ECF-TYPE SIGMA FACTO"/>
    <property type="match status" value="1"/>
</dbReference>
<evidence type="ECO:0000256" key="1">
    <source>
        <dbReference type="ARBA" id="ARBA00010641"/>
    </source>
</evidence>
<dbReference type="EMBL" id="JBHUHZ010000001">
    <property type="protein sequence ID" value="MFD2161978.1"/>
    <property type="molecule type" value="Genomic_DNA"/>
</dbReference>
<dbReference type="InterPro" id="IPR039425">
    <property type="entry name" value="RNA_pol_sigma-70-like"/>
</dbReference>
<evidence type="ECO:0000256" key="2">
    <source>
        <dbReference type="ARBA" id="ARBA00023015"/>
    </source>
</evidence>
<reference evidence="8" key="1">
    <citation type="journal article" date="2019" name="Int. J. Syst. Evol. Microbiol.">
        <title>The Global Catalogue of Microorganisms (GCM) 10K type strain sequencing project: providing services to taxonomists for standard genome sequencing and annotation.</title>
        <authorList>
            <consortium name="The Broad Institute Genomics Platform"/>
            <consortium name="The Broad Institute Genome Sequencing Center for Infectious Disease"/>
            <person name="Wu L."/>
            <person name="Ma J."/>
        </authorList>
    </citation>
    <scope>NUCLEOTIDE SEQUENCE [LARGE SCALE GENOMIC DNA]</scope>
    <source>
        <strain evidence="8">KCTC 42217</strain>
    </source>
</reference>
<dbReference type="InterPro" id="IPR036388">
    <property type="entry name" value="WH-like_DNA-bd_sf"/>
</dbReference>
<dbReference type="InterPro" id="IPR013249">
    <property type="entry name" value="RNA_pol_sigma70_r4_t2"/>
</dbReference>
<keyword evidence="4" id="KW-0804">Transcription</keyword>
<organism evidence="7 8">
    <name type="scientific">Paradesertivirga mongoliensis</name>
    <dbReference type="NCBI Taxonomy" id="2100740"/>
    <lineage>
        <taxon>Bacteria</taxon>
        <taxon>Pseudomonadati</taxon>
        <taxon>Bacteroidota</taxon>
        <taxon>Sphingobacteriia</taxon>
        <taxon>Sphingobacteriales</taxon>
        <taxon>Sphingobacteriaceae</taxon>
        <taxon>Paradesertivirga</taxon>
    </lineage>
</organism>
<name>A0ABW4ZJ37_9SPHI</name>
<dbReference type="SUPFAM" id="SSF88659">
    <property type="entry name" value="Sigma3 and sigma4 domains of RNA polymerase sigma factors"/>
    <property type="match status" value="1"/>
</dbReference>
<sequence>MTQSRYLELVEGCKNGDRQCQEQLYKKLSSKMYGVCLRYARDGFEAEDILQNGFIKVFSKINYFNGVGSFEGWVRKIMVNTAIEHYRRNKYISCSIDISENVNAYSSAVYQEGLEAKDILRLITSLPASYRLVFNMFAIEGYSHQEIAKELGISEILSRTQLSRARGILKEKISSLESRSSKYLSLVTA</sequence>
<evidence type="ECO:0000313" key="8">
    <source>
        <dbReference type="Proteomes" id="UP001597387"/>
    </source>
</evidence>
<keyword evidence="2" id="KW-0805">Transcription regulation</keyword>
<dbReference type="Gene3D" id="1.10.1740.10">
    <property type="match status" value="1"/>
</dbReference>
<evidence type="ECO:0000256" key="3">
    <source>
        <dbReference type="ARBA" id="ARBA00023082"/>
    </source>
</evidence>
<dbReference type="InterPro" id="IPR013325">
    <property type="entry name" value="RNA_pol_sigma_r2"/>
</dbReference>